<sequence length="45" mass="5128">MLPAHPVKPTSPCIITDNRQWRSDCYCSEPSCPFRVNVASSWFLS</sequence>
<reference evidence="1" key="2">
    <citation type="journal article" date="2015" name="Data Brief">
        <title>Shoot transcriptome of the giant reed, Arundo donax.</title>
        <authorList>
            <person name="Barrero R.A."/>
            <person name="Guerrero F.D."/>
            <person name="Moolhuijzen P."/>
            <person name="Goolsby J.A."/>
            <person name="Tidwell J."/>
            <person name="Bellgard S.E."/>
            <person name="Bellgard M.I."/>
        </authorList>
    </citation>
    <scope>NUCLEOTIDE SEQUENCE</scope>
    <source>
        <tissue evidence="1">Shoot tissue taken approximately 20 cm above the soil surface</tissue>
    </source>
</reference>
<protein>
    <submittedName>
        <fullName evidence="1">Uncharacterized protein</fullName>
    </submittedName>
</protein>
<dbReference type="AlphaFoldDB" id="A0A0A9MYL0"/>
<evidence type="ECO:0000313" key="1">
    <source>
        <dbReference type="EMBL" id="JAD49752.1"/>
    </source>
</evidence>
<organism evidence="1">
    <name type="scientific">Arundo donax</name>
    <name type="common">Giant reed</name>
    <name type="synonym">Donax arundinaceus</name>
    <dbReference type="NCBI Taxonomy" id="35708"/>
    <lineage>
        <taxon>Eukaryota</taxon>
        <taxon>Viridiplantae</taxon>
        <taxon>Streptophyta</taxon>
        <taxon>Embryophyta</taxon>
        <taxon>Tracheophyta</taxon>
        <taxon>Spermatophyta</taxon>
        <taxon>Magnoliopsida</taxon>
        <taxon>Liliopsida</taxon>
        <taxon>Poales</taxon>
        <taxon>Poaceae</taxon>
        <taxon>PACMAD clade</taxon>
        <taxon>Arundinoideae</taxon>
        <taxon>Arundineae</taxon>
        <taxon>Arundo</taxon>
    </lineage>
</organism>
<accession>A0A0A9MYL0</accession>
<dbReference type="EMBL" id="GBRH01248143">
    <property type="protein sequence ID" value="JAD49752.1"/>
    <property type="molecule type" value="Transcribed_RNA"/>
</dbReference>
<name>A0A0A9MYL0_ARUDO</name>
<proteinExistence type="predicted"/>
<reference evidence="1" key="1">
    <citation type="submission" date="2014-09" db="EMBL/GenBank/DDBJ databases">
        <authorList>
            <person name="Magalhaes I.L.F."/>
            <person name="Oliveira U."/>
            <person name="Santos F.R."/>
            <person name="Vidigal T.H.D.A."/>
            <person name="Brescovit A.D."/>
            <person name="Santos A.J."/>
        </authorList>
    </citation>
    <scope>NUCLEOTIDE SEQUENCE</scope>
    <source>
        <tissue evidence="1">Shoot tissue taken approximately 20 cm above the soil surface</tissue>
    </source>
</reference>